<sequence>MKVKVSNELNGKEEQADVISKSEIKCTAYKCEIKLGKPFNIHNFRRDTRRCKKIEGESLTKRRKWWNISLNLGTKENHRMIQLTVLDGVADRPCTLEAATDDNKRLCLNVFGSSAHPLLVHLSELCEEGNINEPNDSDEEQRSTSEGDDEEEDQDNSLL</sequence>
<dbReference type="InParanoid" id="A7SG49"/>
<organism evidence="2 3">
    <name type="scientific">Nematostella vectensis</name>
    <name type="common">Starlet sea anemone</name>
    <dbReference type="NCBI Taxonomy" id="45351"/>
    <lineage>
        <taxon>Eukaryota</taxon>
        <taxon>Metazoa</taxon>
        <taxon>Cnidaria</taxon>
        <taxon>Anthozoa</taxon>
        <taxon>Hexacorallia</taxon>
        <taxon>Actiniaria</taxon>
        <taxon>Edwardsiidae</taxon>
        <taxon>Nematostella</taxon>
    </lineage>
</organism>
<dbReference type="Proteomes" id="UP000001593">
    <property type="component" value="Unassembled WGS sequence"/>
</dbReference>
<gene>
    <name evidence="2" type="ORF">NEMVEDRAFT_v1g211763</name>
</gene>
<name>A7SG49_NEMVE</name>
<evidence type="ECO:0000313" key="3">
    <source>
        <dbReference type="Proteomes" id="UP000001593"/>
    </source>
</evidence>
<dbReference type="AlphaFoldDB" id="A7SG49"/>
<feature type="region of interest" description="Disordered" evidence="1">
    <location>
        <begin position="129"/>
        <end position="159"/>
    </location>
</feature>
<accession>A7SG49</accession>
<evidence type="ECO:0000313" key="2">
    <source>
        <dbReference type="EMBL" id="EDO37319.1"/>
    </source>
</evidence>
<dbReference type="EMBL" id="DS469649">
    <property type="protein sequence ID" value="EDO37319.1"/>
    <property type="molecule type" value="Genomic_DNA"/>
</dbReference>
<keyword evidence="3" id="KW-1185">Reference proteome</keyword>
<reference evidence="2 3" key="1">
    <citation type="journal article" date="2007" name="Science">
        <title>Sea anemone genome reveals ancestral eumetazoan gene repertoire and genomic organization.</title>
        <authorList>
            <person name="Putnam N.H."/>
            <person name="Srivastava M."/>
            <person name="Hellsten U."/>
            <person name="Dirks B."/>
            <person name="Chapman J."/>
            <person name="Salamov A."/>
            <person name="Terry A."/>
            <person name="Shapiro H."/>
            <person name="Lindquist E."/>
            <person name="Kapitonov V.V."/>
            <person name="Jurka J."/>
            <person name="Genikhovich G."/>
            <person name="Grigoriev I.V."/>
            <person name="Lucas S.M."/>
            <person name="Steele R.E."/>
            <person name="Finnerty J.R."/>
            <person name="Technau U."/>
            <person name="Martindale M.Q."/>
            <person name="Rokhsar D.S."/>
        </authorList>
    </citation>
    <scope>NUCLEOTIDE SEQUENCE [LARGE SCALE GENOMIC DNA]</scope>
    <source>
        <strain evidence="3">CH2 X CH6</strain>
    </source>
</reference>
<protein>
    <submittedName>
        <fullName evidence="2">Uncharacterized protein</fullName>
    </submittedName>
</protein>
<dbReference type="HOGENOM" id="CLU_1662867_0_0_1"/>
<feature type="compositionally biased region" description="Acidic residues" evidence="1">
    <location>
        <begin position="146"/>
        <end position="159"/>
    </location>
</feature>
<proteinExistence type="predicted"/>
<evidence type="ECO:0000256" key="1">
    <source>
        <dbReference type="SAM" id="MobiDB-lite"/>
    </source>
</evidence>